<dbReference type="PROSITE" id="PS50850">
    <property type="entry name" value="MFS"/>
    <property type="match status" value="1"/>
</dbReference>
<comment type="caution">
    <text evidence="10">The sequence shown here is derived from an EMBL/GenBank/DDBJ whole genome shotgun (WGS) entry which is preliminary data.</text>
</comment>
<feature type="transmembrane region" description="Helical" evidence="8">
    <location>
        <begin position="134"/>
        <end position="153"/>
    </location>
</feature>
<keyword evidence="4" id="KW-1003">Cell membrane</keyword>
<evidence type="ECO:0000259" key="9">
    <source>
        <dbReference type="PROSITE" id="PS50850"/>
    </source>
</evidence>
<feature type="transmembrane region" description="Helical" evidence="8">
    <location>
        <begin position="165"/>
        <end position="186"/>
    </location>
</feature>
<feature type="transmembrane region" description="Helical" evidence="8">
    <location>
        <begin position="372"/>
        <end position="392"/>
    </location>
</feature>
<dbReference type="GO" id="GO:0015385">
    <property type="term" value="F:sodium:proton antiporter activity"/>
    <property type="evidence" value="ECO:0007669"/>
    <property type="project" value="TreeGrafter"/>
</dbReference>
<keyword evidence="6 8" id="KW-1133">Transmembrane helix</keyword>
<feature type="transmembrane region" description="Helical" evidence="8">
    <location>
        <begin position="76"/>
        <end position="95"/>
    </location>
</feature>
<dbReference type="Gene3D" id="1.20.1720.10">
    <property type="entry name" value="Multidrug resistance protein D"/>
    <property type="match status" value="1"/>
</dbReference>
<dbReference type="NCBIfam" id="TIGR00710">
    <property type="entry name" value="efflux_Bcr_CflA"/>
    <property type="match status" value="1"/>
</dbReference>
<gene>
    <name evidence="10" type="ORF">HC757_00610</name>
</gene>
<feature type="transmembrane region" description="Helical" evidence="8">
    <location>
        <begin position="277"/>
        <end position="297"/>
    </location>
</feature>
<proteinExistence type="inferred from homology"/>
<dbReference type="InterPro" id="IPR011701">
    <property type="entry name" value="MFS"/>
</dbReference>
<evidence type="ECO:0000256" key="1">
    <source>
        <dbReference type="ARBA" id="ARBA00004651"/>
    </source>
</evidence>
<dbReference type="CDD" id="cd17320">
    <property type="entry name" value="MFS_MdfA_MDR_like"/>
    <property type="match status" value="1"/>
</dbReference>
<dbReference type="AlphaFoldDB" id="A0A972FQ41"/>
<evidence type="ECO:0000256" key="6">
    <source>
        <dbReference type="ARBA" id="ARBA00022989"/>
    </source>
</evidence>
<keyword evidence="7 8" id="KW-0472">Membrane</keyword>
<evidence type="ECO:0000256" key="5">
    <source>
        <dbReference type="ARBA" id="ARBA00022692"/>
    </source>
</evidence>
<keyword evidence="3 8" id="KW-0813">Transport</keyword>
<feature type="transmembrane region" description="Helical" evidence="8">
    <location>
        <begin position="309"/>
        <end position="330"/>
    </location>
</feature>
<organism evidence="10 11">
    <name type="scientific">Shewanella salipaludis</name>
    <dbReference type="NCBI Taxonomy" id="2723052"/>
    <lineage>
        <taxon>Bacteria</taxon>
        <taxon>Pseudomonadati</taxon>
        <taxon>Pseudomonadota</taxon>
        <taxon>Gammaproteobacteria</taxon>
        <taxon>Alteromonadales</taxon>
        <taxon>Shewanellaceae</taxon>
        <taxon>Shewanella</taxon>
    </lineage>
</organism>
<dbReference type="PANTHER" id="PTHR23502">
    <property type="entry name" value="MAJOR FACILITATOR SUPERFAMILY"/>
    <property type="match status" value="1"/>
</dbReference>
<dbReference type="InterPro" id="IPR004812">
    <property type="entry name" value="Efflux_drug-R_Bcr/CmlA"/>
</dbReference>
<evidence type="ECO:0000256" key="3">
    <source>
        <dbReference type="ARBA" id="ARBA00022448"/>
    </source>
</evidence>
<dbReference type="GO" id="GO:1990961">
    <property type="term" value="P:xenobiotic detoxification by transmembrane export across the plasma membrane"/>
    <property type="evidence" value="ECO:0007669"/>
    <property type="project" value="InterPro"/>
</dbReference>
<keyword evidence="5 8" id="KW-0812">Transmembrane</keyword>
<evidence type="ECO:0000256" key="4">
    <source>
        <dbReference type="ARBA" id="ARBA00022475"/>
    </source>
</evidence>
<keyword evidence="8" id="KW-0997">Cell inner membrane</keyword>
<evidence type="ECO:0000313" key="10">
    <source>
        <dbReference type="EMBL" id="NMH63686.1"/>
    </source>
</evidence>
<comment type="similarity">
    <text evidence="2 8">Belongs to the major facilitator superfamily. Bcr/CmlA family.</text>
</comment>
<dbReference type="GO" id="GO:0005886">
    <property type="term" value="C:plasma membrane"/>
    <property type="evidence" value="ECO:0007669"/>
    <property type="project" value="UniProtKB-SubCell"/>
</dbReference>
<evidence type="ECO:0000256" key="7">
    <source>
        <dbReference type="ARBA" id="ARBA00023136"/>
    </source>
</evidence>
<evidence type="ECO:0000313" key="11">
    <source>
        <dbReference type="Proteomes" id="UP000737113"/>
    </source>
</evidence>
<sequence length="429" mass="45413">MTRALAANLAAILQPPEVPVDSQPRDLAAQSNRPVPMLALLIPMLAAIVAITPLAIDMYLPAMATIAASFDTDITTVQQSLSLYLAGYALGMLCFGPLADRIGRRPLVIMGLAGFCLISLLIAVSPSIEVFLSLRLLQAFIGAAATVVVPGYIKEVYGNNTAKGMSYVSLIMMLAPLLAPTLGSLILGLGNWHLIFLVQAGYAVTLLLLVLFKLKMPSDQDISSRSQKSFLGGYATVLCRSGVKMNIASGVLTSFAFFCYLTASPFVYMEVFGLDKAMFALLFSTNVGALMLANILNSRIVGRYGSVRMLRVATFCGALAAGGLLLVNLFGLGYQFTVLMLIPLMGSLGIMSVNADAIVLMKFQQQTGTATAVIGTLRFGFGALAGPLLALFYTGTAVPFSAIMLLAVVLVGLCQFNRPSHQAAEKPAT</sequence>
<accession>A0A972FQ41</accession>
<evidence type="ECO:0000256" key="8">
    <source>
        <dbReference type="RuleBase" id="RU365088"/>
    </source>
</evidence>
<name>A0A972FQ41_9GAMM</name>
<feature type="transmembrane region" description="Helical" evidence="8">
    <location>
        <begin position="107"/>
        <end position="128"/>
    </location>
</feature>
<dbReference type="InterPro" id="IPR036259">
    <property type="entry name" value="MFS_trans_sf"/>
</dbReference>
<feature type="domain" description="Major facilitator superfamily (MFS) profile" evidence="9">
    <location>
        <begin position="39"/>
        <end position="419"/>
    </location>
</feature>
<comment type="subcellular location">
    <subcellularLocation>
        <location evidence="8">Cell inner membrane</location>
        <topology evidence="8">Multi-pass membrane protein</topology>
    </subcellularLocation>
    <subcellularLocation>
        <location evidence="1">Cell membrane</location>
        <topology evidence="1">Multi-pass membrane protein</topology>
    </subcellularLocation>
</comment>
<reference evidence="10" key="1">
    <citation type="submission" date="2020-04" db="EMBL/GenBank/DDBJ databases">
        <title>Description of Shewanella salipaludis sp. nov., isolated from a salt marsh.</title>
        <authorList>
            <person name="Park S."/>
            <person name="Yoon J.-H."/>
        </authorList>
    </citation>
    <scope>NUCLEOTIDE SEQUENCE</scope>
    <source>
        <strain evidence="10">SHSM-M6</strain>
    </source>
</reference>
<feature type="transmembrane region" description="Helical" evidence="8">
    <location>
        <begin position="336"/>
        <end position="360"/>
    </location>
</feature>
<dbReference type="Proteomes" id="UP000737113">
    <property type="component" value="Unassembled WGS sequence"/>
</dbReference>
<feature type="transmembrane region" description="Helical" evidence="8">
    <location>
        <begin position="35"/>
        <end position="56"/>
    </location>
</feature>
<dbReference type="InterPro" id="IPR020846">
    <property type="entry name" value="MFS_dom"/>
</dbReference>
<dbReference type="EMBL" id="JAAXYH010000001">
    <property type="protein sequence ID" value="NMH63686.1"/>
    <property type="molecule type" value="Genomic_DNA"/>
</dbReference>
<dbReference type="SUPFAM" id="SSF103473">
    <property type="entry name" value="MFS general substrate transporter"/>
    <property type="match status" value="1"/>
</dbReference>
<evidence type="ECO:0000256" key="2">
    <source>
        <dbReference type="ARBA" id="ARBA00006236"/>
    </source>
</evidence>
<dbReference type="PANTHER" id="PTHR23502:SF132">
    <property type="entry name" value="POLYAMINE TRANSPORTER 2-RELATED"/>
    <property type="match status" value="1"/>
</dbReference>
<feature type="transmembrane region" description="Helical" evidence="8">
    <location>
        <begin position="192"/>
        <end position="212"/>
    </location>
</feature>
<dbReference type="Pfam" id="PF07690">
    <property type="entry name" value="MFS_1"/>
    <property type="match status" value="1"/>
</dbReference>
<dbReference type="GO" id="GO:0042910">
    <property type="term" value="F:xenobiotic transmembrane transporter activity"/>
    <property type="evidence" value="ECO:0007669"/>
    <property type="project" value="InterPro"/>
</dbReference>
<keyword evidence="11" id="KW-1185">Reference proteome</keyword>
<feature type="transmembrane region" description="Helical" evidence="8">
    <location>
        <begin position="398"/>
        <end position="416"/>
    </location>
</feature>
<feature type="transmembrane region" description="Helical" evidence="8">
    <location>
        <begin position="250"/>
        <end position="271"/>
    </location>
</feature>
<protein>
    <recommendedName>
        <fullName evidence="8">Bcr/CflA family efflux transporter</fullName>
    </recommendedName>
</protein>